<feature type="compositionally biased region" description="Basic and acidic residues" evidence="5">
    <location>
        <begin position="269"/>
        <end position="287"/>
    </location>
</feature>
<evidence type="ECO:0000256" key="2">
    <source>
        <dbReference type="ARBA" id="ARBA00022525"/>
    </source>
</evidence>
<organism evidence="6">
    <name type="scientific">Candidatus Tenderia electrophaga</name>
    <dbReference type="NCBI Taxonomy" id="1748243"/>
    <lineage>
        <taxon>Bacteria</taxon>
        <taxon>Pseudomonadati</taxon>
        <taxon>Pseudomonadota</taxon>
        <taxon>Gammaproteobacteria</taxon>
        <taxon>Candidatus Tenderiales</taxon>
        <taxon>Candidatus Tenderiaceae</taxon>
        <taxon>Candidatus Tenderia</taxon>
    </lineage>
</organism>
<sequence>MAVSSDKALSLSFPAKALAADTEITITRLDPAELGPEFDGIDVAQAYEFGPDGSSFATPARVSLTLDQTATIAADGTVSMAMPAVLLSHQGVLEALENVTVTLDALTGALSLQADVPHFSTITIMDVAKDKFVGLASIEVKGMPKEVWVNGKPFSANFKVQEKAAQVRRFFLRGTLFPNFELRTPLNQTEILFSSNVRTEVGNFDAKFQCVDAISSEHPLLANRMNLVVRIEYDFLNTRVPTKQYLPHTKKLGQDPISDLNILGPLCKQKPDPTDPKSPDYDPKADTDGDGLSNGDENKRGTDPNKADTDGGSVNDGNEVKNGTNPVSEPRDDDLTADPDDDGLSTLKELELKTNPLVADTDGGGVNDGGEVTNGTNPLDPADDNQTASACPPSKGLNQVVPVGVQTLAGGTASRLEQINPAVGHEYFQAGKIGLGCALDTDTPVADPMINPGFANFGNTVLLASFASDSQWGLINLLTGAPVPIQHFHEVVYYQAVVMTIATSPAPVTAMLTALGAQQPGLLGALHGEHLAFEPATGAFVSEGITYPGFDAQPIGGGFSAPGGLFVSDHLVNQRLLADTASTVPIYLENIVPTLFADGFPDATIIGAYRHTPTGPVLMLTTDEQGNTINKAQHELRSVMPLNKSAPGMGVFQLIGGVGLQSNKVVNPRQLRCKPPLCAVTHFGGTRDDGSTDPGGLTLINWSGTGDQTNGSLVGFEPLGTPAAPSGAVGLDLVGDGAGNTAVVVAGFSSEMLYERVVDSTGAIIRSSDQLVPASCQSPGHPRYLVDPEGLKVVVSCFNSSNYAVVNSGL</sequence>
<evidence type="ECO:0000256" key="3">
    <source>
        <dbReference type="ARBA" id="ARBA00022729"/>
    </source>
</evidence>
<protein>
    <submittedName>
        <fullName evidence="6">Uncharacterized protein</fullName>
    </submittedName>
</protein>
<evidence type="ECO:0000313" key="6">
    <source>
        <dbReference type="EMBL" id="HHJ80781.1"/>
    </source>
</evidence>
<comment type="caution">
    <text evidence="6">The sequence shown here is derived from an EMBL/GenBank/DDBJ whole genome shotgun (WGS) entry which is preliminary data.</text>
</comment>
<keyword evidence="3" id="KW-0732">Signal</keyword>
<evidence type="ECO:0000256" key="5">
    <source>
        <dbReference type="SAM" id="MobiDB-lite"/>
    </source>
</evidence>
<keyword evidence="2" id="KW-0964">Secreted</keyword>
<dbReference type="AlphaFoldDB" id="A0A832N6I7"/>
<proteinExistence type="predicted"/>
<evidence type="ECO:0000256" key="1">
    <source>
        <dbReference type="ARBA" id="ARBA00004613"/>
    </source>
</evidence>
<name>A0A832N6I7_9GAMM</name>
<dbReference type="Pfam" id="PF18884">
    <property type="entry name" value="TSP3_bac"/>
    <property type="match status" value="2"/>
</dbReference>
<feature type="region of interest" description="Disordered" evidence="5">
    <location>
        <begin position="247"/>
        <end position="369"/>
    </location>
</feature>
<dbReference type="InterPro" id="IPR059100">
    <property type="entry name" value="TSP3_bac"/>
</dbReference>
<feature type="compositionally biased region" description="Basic and acidic residues" evidence="5">
    <location>
        <begin position="296"/>
        <end position="309"/>
    </location>
</feature>
<dbReference type="PANTHER" id="PTHR37467">
    <property type="entry name" value="EXPORTED CALCIUM-BINDING GLYCOPROTEIN-RELATED"/>
    <property type="match status" value="1"/>
</dbReference>
<keyword evidence="4" id="KW-0106">Calcium</keyword>
<comment type="subcellular location">
    <subcellularLocation>
        <location evidence="1">Secreted</location>
    </subcellularLocation>
</comment>
<dbReference type="Proteomes" id="UP000885832">
    <property type="component" value="Unassembled WGS sequence"/>
</dbReference>
<gene>
    <name evidence="6" type="ORF">ENJ65_04015</name>
</gene>
<dbReference type="PANTHER" id="PTHR37467:SF1">
    <property type="entry name" value="EXPORTED CALCIUM-BINDING GLYCOPROTEIN"/>
    <property type="match status" value="1"/>
</dbReference>
<dbReference type="InterPro" id="IPR053180">
    <property type="entry name" value="Ca-binding_acidic-repeat"/>
</dbReference>
<evidence type="ECO:0000256" key="4">
    <source>
        <dbReference type="ARBA" id="ARBA00022837"/>
    </source>
</evidence>
<dbReference type="EMBL" id="DRNF01000254">
    <property type="protein sequence ID" value="HHJ80781.1"/>
    <property type="molecule type" value="Genomic_DNA"/>
</dbReference>
<reference evidence="6" key="1">
    <citation type="journal article" date="2020" name="mSystems">
        <title>Genome- and Community-Level Interaction Insights into Carbon Utilization and Element Cycling Functions of Hydrothermarchaeota in Hydrothermal Sediment.</title>
        <authorList>
            <person name="Zhou Z."/>
            <person name="Liu Y."/>
            <person name="Xu W."/>
            <person name="Pan J."/>
            <person name="Luo Z.H."/>
            <person name="Li M."/>
        </authorList>
    </citation>
    <scope>NUCLEOTIDE SEQUENCE [LARGE SCALE GENOMIC DNA]</scope>
    <source>
        <strain evidence="6">HyVt-505</strain>
    </source>
</reference>
<accession>A0A832N6I7</accession>